<evidence type="ECO:0000313" key="3">
    <source>
        <dbReference type="Proteomes" id="UP000029380"/>
    </source>
</evidence>
<feature type="transmembrane region" description="Helical" evidence="1">
    <location>
        <begin position="39"/>
        <end position="57"/>
    </location>
</feature>
<reference evidence="2 3" key="1">
    <citation type="submission" date="2014-08" db="EMBL/GenBank/DDBJ databases">
        <title>Genome sequence of Tetragenococcus muriaticus.</title>
        <authorList>
            <person name="Chuea-nongthon C."/>
            <person name="Rodtong S."/>
            <person name="Yongsawatdigul J."/>
            <person name="Steele J.L."/>
            <person name="Liu X.-y."/>
            <person name="Speers J."/>
            <person name="Glasner J.D."/>
            <person name="Neeno-Eckwall E.C."/>
        </authorList>
    </citation>
    <scope>NUCLEOTIDE SEQUENCE [LARGE SCALE GENOMIC DNA]</scope>
    <source>
        <strain evidence="2 3">PMC-11-5</strain>
    </source>
</reference>
<evidence type="ECO:0000256" key="1">
    <source>
        <dbReference type="SAM" id="Phobius"/>
    </source>
</evidence>
<keyword evidence="1" id="KW-1133">Transmembrane helix</keyword>
<keyword evidence="1" id="KW-0472">Membrane</keyword>
<proteinExistence type="predicted"/>
<dbReference type="AlphaFoldDB" id="A0A091C8C4"/>
<comment type="caution">
    <text evidence="2">The sequence shown here is derived from an EMBL/GenBank/DDBJ whole genome shotgun (WGS) entry which is preliminary data.</text>
</comment>
<gene>
    <name evidence="2" type="ORF">TMUPMC115_0934</name>
</gene>
<dbReference type="PATRIC" id="fig|1302649.3.peg.936"/>
<name>A0A091C8C4_9ENTE</name>
<evidence type="ECO:0000313" key="2">
    <source>
        <dbReference type="EMBL" id="KFN92422.1"/>
    </source>
</evidence>
<feature type="transmembrane region" description="Helical" evidence="1">
    <location>
        <begin position="12"/>
        <end position="33"/>
    </location>
</feature>
<accession>A0A091C8C4</accession>
<dbReference type="Proteomes" id="UP000029380">
    <property type="component" value="Unassembled WGS sequence"/>
</dbReference>
<keyword evidence="1" id="KW-0812">Transmembrane</keyword>
<organism evidence="2 3">
    <name type="scientific">Tetragenococcus muriaticus PMC-11-5</name>
    <dbReference type="NCBI Taxonomy" id="1302649"/>
    <lineage>
        <taxon>Bacteria</taxon>
        <taxon>Bacillati</taxon>
        <taxon>Bacillota</taxon>
        <taxon>Bacilli</taxon>
        <taxon>Lactobacillales</taxon>
        <taxon>Enterococcaceae</taxon>
        <taxon>Tetragenococcus</taxon>
    </lineage>
</organism>
<dbReference type="RefSeq" id="WP_231557682.1">
    <property type="nucleotide sequence ID" value="NZ_JPVU01000098.1"/>
</dbReference>
<sequence>MKKFYEYIFDAIEIILLMFMFGLLLFGLVFVIFLAGWAIIPTFVVFILVVMIVAYILKRHDEKKGRR</sequence>
<dbReference type="EMBL" id="JPVU01000098">
    <property type="protein sequence ID" value="KFN92422.1"/>
    <property type="molecule type" value="Genomic_DNA"/>
</dbReference>
<protein>
    <submittedName>
        <fullName evidence="2">Uncharacterized protein</fullName>
    </submittedName>
</protein>